<dbReference type="EMBL" id="PKSL01000269">
    <property type="protein sequence ID" value="POV97204.1"/>
    <property type="molecule type" value="Genomic_DNA"/>
</dbReference>
<evidence type="ECO:0000313" key="1">
    <source>
        <dbReference type="EMBL" id="POV97204.1"/>
    </source>
</evidence>
<sequence length="605" mass="65964">PHPVRITGSPFKTAPLSQENLSAHTQHPPLLSQSVINWLSSTLRLHSKPHANNMSNPQHHNNEQEFTNDKRFTQLVKLDQPNIPSQFSLSQLNEYFPSPAPSSLSPCPDVNPPMSCLVLPGHSAPPPPVLSSNCIQTNRSTRIVIKLPIEYSVWVHDALPITRRAAGAGAGRPPAKWVKLSSKLPLDTLTNFGWGLAKHQIIKVIGLTHPYFDCELMIADGQHLLTWYRVITSHAIYGVGKRFTIVSKVDWLGFATATEAAYPTKPCLIKIIQPDPRVVAGNQAQVSEGNKILIFINGSAQEQAPLEQTQSRFAANPNAVVTTTGRDQAVRLRDHHIALQAKRNTPSQEGEFAMHLLLDGHRVLWARACALEVNQEGVTLDIPPSTDLFPAIPSKCKAAPALLLDSPASHTFQGANTNPVASLIWTAQAPKSYVDLTRILCTLSSIGKNLFDVSSCRPPGSVGVVDDNPIDPLPSPEISFVSSPCSTTGCASNQAQNITPLNLSKLTKFHLTNNSPVHIALHPQLPSRPTAHEARHVLTMEAFPEWCAIMPKDFKTCSLIDKDISTWTYFWGCTAADLVALGFKAGLACLIVEGIVSIKQSIPEE</sequence>
<feature type="non-terminal residue" evidence="1">
    <location>
        <position position="605"/>
    </location>
</feature>
<feature type="non-terminal residue" evidence="1">
    <location>
        <position position="1"/>
    </location>
</feature>
<dbReference type="AlphaFoldDB" id="A0A2S4UJA1"/>
<proteinExistence type="predicted"/>
<reference evidence="1" key="1">
    <citation type="submission" date="2017-12" db="EMBL/GenBank/DDBJ databases">
        <title>Gene loss provides genomic basis for host adaptation in cereal stripe rust fungi.</title>
        <authorList>
            <person name="Xia C."/>
        </authorList>
    </citation>
    <scope>NUCLEOTIDE SEQUENCE [LARGE SCALE GENOMIC DNA]</scope>
    <source>
        <strain evidence="1">93-210</strain>
    </source>
</reference>
<protein>
    <submittedName>
        <fullName evidence="1">Uncharacterized protein</fullName>
    </submittedName>
</protein>
<name>A0A2S4UJA1_9BASI</name>
<accession>A0A2S4UJA1</accession>
<evidence type="ECO:0000313" key="2">
    <source>
        <dbReference type="Proteomes" id="UP000239156"/>
    </source>
</evidence>
<organism evidence="1 2">
    <name type="scientific">Puccinia striiformis</name>
    <dbReference type="NCBI Taxonomy" id="27350"/>
    <lineage>
        <taxon>Eukaryota</taxon>
        <taxon>Fungi</taxon>
        <taxon>Dikarya</taxon>
        <taxon>Basidiomycota</taxon>
        <taxon>Pucciniomycotina</taxon>
        <taxon>Pucciniomycetes</taxon>
        <taxon>Pucciniales</taxon>
        <taxon>Pucciniaceae</taxon>
        <taxon>Puccinia</taxon>
    </lineage>
</organism>
<dbReference type="Proteomes" id="UP000239156">
    <property type="component" value="Unassembled WGS sequence"/>
</dbReference>
<keyword evidence="2" id="KW-1185">Reference proteome</keyword>
<dbReference type="VEuPathDB" id="FungiDB:PSHT_11891"/>
<dbReference type="VEuPathDB" id="FungiDB:PSTT_15178"/>
<comment type="caution">
    <text evidence="1">The sequence shown here is derived from an EMBL/GenBank/DDBJ whole genome shotgun (WGS) entry which is preliminary data.</text>
</comment>
<gene>
    <name evidence="1" type="ORF">PSTT_15178</name>
</gene>